<keyword evidence="3" id="KW-0479">Metal-binding</keyword>
<evidence type="ECO:0000256" key="5">
    <source>
        <dbReference type="ARBA" id="ARBA00023277"/>
    </source>
</evidence>
<evidence type="ECO:0000256" key="2">
    <source>
        <dbReference type="ARBA" id="ARBA00007958"/>
    </source>
</evidence>
<dbReference type="InterPro" id="IPR006439">
    <property type="entry name" value="HAD-SF_hydro_IA"/>
</dbReference>
<evidence type="ECO:0000256" key="1">
    <source>
        <dbReference type="ARBA" id="ARBA00001946"/>
    </source>
</evidence>
<dbReference type="GO" id="GO:0003824">
    <property type="term" value="F:catalytic activity"/>
    <property type="evidence" value="ECO:0007669"/>
    <property type="project" value="UniProtKB-ARBA"/>
</dbReference>
<dbReference type="Proteomes" id="UP000244727">
    <property type="component" value="Chromosome"/>
</dbReference>
<evidence type="ECO:0000256" key="3">
    <source>
        <dbReference type="ARBA" id="ARBA00022723"/>
    </source>
</evidence>
<keyword evidence="5" id="KW-0119">Carbohydrate metabolism</keyword>
<dbReference type="PANTHER" id="PTHR46193:SF18">
    <property type="entry name" value="HEXITOL PHOSPHATASE B"/>
    <property type="match status" value="1"/>
</dbReference>
<comment type="cofactor">
    <cofactor evidence="1">
        <name>Mg(2+)</name>
        <dbReference type="ChEBI" id="CHEBI:18420"/>
    </cofactor>
</comment>
<dbReference type="Pfam" id="PF00702">
    <property type="entry name" value="Hydrolase"/>
    <property type="match status" value="1"/>
</dbReference>
<sequence>MAAVLFDMDGVVIDSEAAWQRHKRETILPAVVPDGSADPAEITGMYYREIYDYLDANYETAVDRERCDELFEAAGREIYGGDAGLMDGFPELVDALHDRGASVALVTSSPHDWIDLVLESFDLTEAFDTIASAADVERGKPEPDVYERAIDALGESPADCVAVEDSTNGSRAAVAAGAYTIGYTGVHDGVDRSVPDELVGDPATLRERLLALIE</sequence>
<protein>
    <submittedName>
        <fullName evidence="6">Haloacid dehalogenase</fullName>
    </submittedName>
</protein>
<dbReference type="SUPFAM" id="SSF56784">
    <property type="entry name" value="HAD-like"/>
    <property type="match status" value="1"/>
</dbReference>
<dbReference type="RefSeq" id="WP_108381756.1">
    <property type="nucleotide sequence ID" value="NZ_CP028858.1"/>
</dbReference>
<dbReference type="AlphaFoldDB" id="A0A2R4X0R4"/>
<dbReference type="InterPro" id="IPR036412">
    <property type="entry name" value="HAD-like_sf"/>
</dbReference>
<dbReference type="InterPro" id="IPR023214">
    <property type="entry name" value="HAD_sf"/>
</dbReference>
<keyword evidence="4" id="KW-0460">Magnesium</keyword>
<dbReference type="InterPro" id="IPR051600">
    <property type="entry name" value="Beta-PGM-like"/>
</dbReference>
<keyword evidence="7" id="KW-1185">Reference proteome</keyword>
<dbReference type="Gene3D" id="1.10.150.240">
    <property type="entry name" value="Putative phosphatase, domain 2"/>
    <property type="match status" value="1"/>
</dbReference>
<dbReference type="KEGG" id="harc:HARCEL1_06565"/>
<dbReference type="InterPro" id="IPR023198">
    <property type="entry name" value="PGP-like_dom2"/>
</dbReference>
<dbReference type="SFLD" id="SFLDS00003">
    <property type="entry name" value="Haloacid_Dehalogenase"/>
    <property type="match status" value="1"/>
</dbReference>
<evidence type="ECO:0000256" key="4">
    <source>
        <dbReference type="ARBA" id="ARBA00022842"/>
    </source>
</evidence>
<name>A0A2R4X0R4_9EURY</name>
<organism evidence="6 7">
    <name type="scientific">Halococcoides cellulosivorans</name>
    <dbReference type="NCBI Taxonomy" id="1679096"/>
    <lineage>
        <taxon>Archaea</taxon>
        <taxon>Methanobacteriati</taxon>
        <taxon>Methanobacteriota</taxon>
        <taxon>Stenosarchaea group</taxon>
        <taxon>Halobacteria</taxon>
        <taxon>Halobacteriales</taxon>
        <taxon>Haloarculaceae</taxon>
        <taxon>Halococcoides</taxon>
    </lineage>
</organism>
<dbReference type="PANTHER" id="PTHR46193">
    <property type="entry name" value="6-PHOSPHOGLUCONATE PHOSPHATASE"/>
    <property type="match status" value="1"/>
</dbReference>
<evidence type="ECO:0000313" key="6">
    <source>
        <dbReference type="EMBL" id="AWB27387.1"/>
    </source>
</evidence>
<dbReference type="EMBL" id="CP028858">
    <property type="protein sequence ID" value="AWB27387.1"/>
    <property type="molecule type" value="Genomic_DNA"/>
</dbReference>
<dbReference type="GO" id="GO:0046872">
    <property type="term" value="F:metal ion binding"/>
    <property type="evidence" value="ECO:0007669"/>
    <property type="project" value="UniProtKB-KW"/>
</dbReference>
<dbReference type="Gene3D" id="3.40.50.1000">
    <property type="entry name" value="HAD superfamily/HAD-like"/>
    <property type="match status" value="1"/>
</dbReference>
<accession>A0A2R4X0R4</accession>
<dbReference type="NCBIfam" id="TIGR01509">
    <property type="entry name" value="HAD-SF-IA-v3"/>
    <property type="match status" value="1"/>
</dbReference>
<comment type="similarity">
    <text evidence="2">Belongs to the HAD-like hydrolase superfamily.</text>
</comment>
<reference evidence="6 7" key="1">
    <citation type="submission" date="2018-04" db="EMBL/GenBank/DDBJ databases">
        <title>Halococcoides cellulosivorans gen. nov., sp. nov., an extremely halophilic cellulose-utilizing haloarchaeon from hypersaline lakes.</title>
        <authorList>
            <person name="Sorokin D.Y."/>
            <person name="Toshchakov S.V."/>
            <person name="Samarov N.I."/>
            <person name="Korzhenkov A."/>
            <person name="Kublanov I.V."/>
        </authorList>
    </citation>
    <scope>NUCLEOTIDE SEQUENCE [LARGE SCALE GENOMIC DNA]</scope>
    <source>
        <strain evidence="6 7">HArcel1</strain>
    </source>
</reference>
<proteinExistence type="inferred from homology"/>
<dbReference type="SFLD" id="SFLDG01129">
    <property type="entry name" value="C1.5:_HAD__Beta-PGM__Phosphata"/>
    <property type="match status" value="1"/>
</dbReference>
<gene>
    <name evidence="6" type="ORF">HARCEL1_06565</name>
</gene>
<evidence type="ECO:0000313" key="7">
    <source>
        <dbReference type="Proteomes" id="UP000244727"/>
    </source>
</evidence>
<dbReference type="GeneID" id="36512154"/>